<evidence type="ECO:0000256" key="1">
    <source>
        <dbReference type="ARBA" id="ARBA00010142"/>
    </source>
</evidence>
<dbReference type="InterPro" id="IPR020849">
    <property type="entry name" value="Small_GTPase_Ras-type"/>
</dbReference>
<dbReference type="SUPFAM" id="SSF52540">
    <property type="entry name" value="P-loop containing nucleoside triphosphate hydrolases"/>
    <property type="match status" value="1"/>
</dbReference>
<evidence type="ECO:0008006" key="6">
    <source>
        <dbReference type="Google" id="ProtNLM"/>
    </source>
</evidence>
<dbReference type="PROSITE" id="PS51421">
    <property type="entry name" value="RAS"/>
    <property type="match status" value="1"/>
</dbReference>
<evidence type="ECO:0000256" key="3">
    <source>
        <dbReference type="ARBA" id="ARBA00023134"/>
    </source>
</evidence>
<reference evidence="4 5" key="1">
    <citation type="journal article" date="2019" name="PLoS Negl. Trop. Dis.">
        <title>Whole genome sequencing of Entamoeba nuttalli reveals mammalian host-related molecular signatures and a novel octapeptide-repeat surface protein.</title>
        <authorList>
            <person name="Tanaka M."/>
            <person name="Makiuchi T."/>
            <person name="Komiyama T."/>
            <person name="Shiina T."/>
            <person name="Osaki K."/>
            <person name="Tachibana H."/>
        </authorList>
    </citation>
    <scope>NUCLEOTIDE SEQUENCE [LARGE SCALE GENOMIC DNA]</scope>
    <source>
        <strain evidence="4 5">P19-061405</strain>
    </source>
</reference>
<dbReference type="InterPro" id="IPR005225">
    <property type="entry name" value="Small_GTP-bd"/>
</dbReference>
<keyword evidence="5" id="KW-1185">Reference proteome</keyword>
<gene>
    <name evidence="4" type="ORF">ENUP19_0009G0007</name>
</gene>
<dbReference type="InterPro" id="IPR001806">
    <property type="entry name" value="Small_GTPase"/>
</dbReference>
<evidence type="ECO:0000256" key="2">
    <source>
        <dbReference type="ARBA" id="ARBA00022741"/>
    </source>
</evidence>
<evidence type="ECO:0000313" key="5">
    <source>
        <dbReference type="Proteomes" id="UP001628156"/>
    </source>
</evidence>
<dbReference type="Proteomes" id="UP001628156">
    <property type="component" value="Unassembled WGS sequence"/>
</dbReference>
<dbReference type="Gene3D" id="3.40.50.300">
    <property type="entry name" value="P-loop containing nucleotide triphosphate hydrolases"/>
    <property type="match status" value="1"/>
</dbReference>
<keyword evidence="2" id="KW-0547">Nucleotide-binding</keyword>
<proteinExistence type="inferred from homology"/>
<dbReference type="PANTHER" id="PTHR24070">
    <property type="entry name" value="RAS, DI-RAS, AND RHEB FAMILY MEMBERS OF SMALL GTPASE SUPERFAMILY"/>
    <property type="match status" value="1"/>
</dbReference>
<comment type="similarity">
    <text evidence="1">Belongs to the small GTPase superfamily. Rho family.</text>
</comment>
<name>A0ABQ0D7S5_9EUKA</name>
<accession>A0ABQ0D7S5</accession>
<evidence type="ECO:0000313" key="4">
    <source>
        <dbReference type="EMBL" id="GAB1218902.1"/>
    </source>
</evidence>
<dbReference type="Pfam" id="PF00071">
    <property type="entry name" value="Ras"/>
    <property type="match status" value="1"/>
</dbReference>
<comment type="caution">
    <text evidence="4">The sequence shown here is derived from an EMBL/GenBank/DDBJ whole genome shotgun (WGS) entry which is preliminary data.</text>
</comment>
<dbReference type="PRINTS" id="PR00449">
    <property type="entry name" value="RASTRNSFRMNG"/>
</dbReference>
<dbReference type="SMART" id="SM00175">
    <property type="entry name" value="RAB"/>
    <property type="match status" value="1"/>
</dbReference>
<dbReference type="SMART" id="SM00174">
    <property type="entry name" value="RHO"/>
    <property type="match status" value="1"/>
</dbReference>
<dbReference type="EMBL" id="BAAFRS010000009">
    <property type="protein sequence ID" value="GAB1218902.1"/>
    <property type="molecule type" value="Genomic_DNA"/>
</dbReference>
<sequence>MNSVRVTFIGHPATGKTALIKQYLYHKTIDEYLPTIQDTYNSLITVDGYKTEVTLVDTSGEEEFHLLRDSELTRTDYLVYVYSVTDLGSFVNAQEDIAECLSIIANNGNKGYPSILIIGNKCDASNRVISPEQGEKLTNKIQKVCPCAFFETSATTNLNLQHVFNTFVTGISTSEHKMNETKEQDKKYKKPVAFKTTLENLDRPLSHQNRFIAFFSPRRKNEKR</sequence>
<dbReference type="InterPro" id="IPR027417">
    <property type="entry name" value="P-loop_NTPase"/>
</dbReference>
<dbReference type="SMART" id="SM00173">
    <property type="entry name" value="RAS"/>
    <property type="match status" value="1"/>
</dbReference>
<protein>
    <recommendedName>
        <fullName evidence="6">Ras family GTPase</fullName>
    </recommendedName>
</protein>
<keyword evidence="3" id="KW-0342">GTP-binding</keyword>
<dbReference type="NCBIfam" id="TIGR00231">
    <property type="entry name" value="small_GTP"/>
    <property type="match status" value="1"/>
</dbReference>
<dbReference type="PROSITE" id="PS51419">
    <property type="entry name" value="RAB"/>
    <property type="match status" value="1"/>
</dbReference>
<organism evidence="4 5">
    <name type="scientific">Entamoeba nuttalli</name>
    <dbReference type="NCBI Taxonomy" id="412467"/>
    <lineage>
        <taxon>Eukaryota</taxon>
        <taxon>Amoebozoa</taxon>
        <taxon>Evosea</taxon>
        <taxon>Archamoebae</taxon>
        <taxon>Mastigamoebida</taxon>
        <taxon>Entamoebidae</taxon>
        <taxon>Entamoeba</taxon>
    </lineage>
</organism>
<dbReference type="CDD" id="cd00876">
    <property type="entry name" value="Ras"/>
    <property type="match status" value="1"/>
</dbReference>